<dbReference type="GO" id="GO:0006419">
    <property type="term" value="P:alanyl-tRNA aminoacylation"/>
    <property type="evidence" value="ECO:0007669"/>
    <property type="project" value="InterPro"/>
</dbReference>
<evidence type="ECO:0000256" key="1">
    <source>
        <dbReference type="SAM" id="Coils"/>
    </source>
</evidence>
<keyword evidence="4" id="KW-1185">Reference proteome</keyword>
<dbReference type="GO" id="GO:0003676">
    <property type="term" value="F:nucleic acid binding"/>
    <property type="evidence" value="ECO:0007669"/>
    <property type="project" value="InterPro"/>
</dbReference>
<dbReference type="InterPro" id="IPR018163">
    <property type="entry name" value="Thr/Ala-tRNA-synth_IIc_edit"/>
</dbReference>
<dbReference type="RefSeq" id="WP_256029263.1">
    <property type="nucleotide sequence ID" value="NZ_JAHLKM010000006.1"/>
</dbReference>
<dbReference type="InterPro" id="IPR012947">
    <property type="entry name" value="tRNA_SAD"/>
</dbReference>
<protein>
    <recommendedName>
        <fullName evidence="2">Alanyl-transfer RNA synthetases family profile domain-containing protein</fullName>
    </recommendedName>
</protein>
<proteinExistence type="predicted"/>
<dbReference type="Gene3D" id="2.40.30.130">
    <property type="match status" value="1"/>
</dbReference>
<evidence type="ECO:0000259" key="2">
    <source>
        <dbReference type="PROSITE" id="PS50860"/>
    </source>
</evidence>
<dbReference type="InterPro" id="IPR050058">
    <property type="entry name" value="Ala-tRNA_ligase"/>
</dbReference>
<accession>A0A9R1CSS5</accession>
<feature type="coiled-coil region" evidence="1">
    <location>
        <begin position="263"/>
        <end position="290"/>
    </location>
</feature>
<evidence type="ECO:0000313" key="3">
    <source>
        <dbReference type="EMBL" id="MCQ4333240.1"/>
    </source>
</evidence>
<dbReference type="Pfam" id="PF07973">
    <property type="entry name" value="tRNA_SAD"/>
    <property type="match status" value="1"/>
</dbReference>
<feature type="domain" description="Alanyl-transfer RNA synthetases family profile" evidence="2">
    <location>
        <begin position="1"/>
        <end position="236"/>
    </location>
</feature>
<dbReference type="GO" id="GO:0005524">
    <property type="term" value="F:ATP binding"/>
    <property type="evidence" value="ECO:0007669"/>
    <property type="project" value="InterPro"/>
</dbReference>
<sequence length="390" mass="41696">MAPSKAPDDPETLTFEATVEEGGTEVVLSETYFYPTGGGQPADRGTLGGCEVIEVTDEGGSVVHTIDGKLEAATTVTGAIDPSFRRYCMRAHTASHVLYGAGRQCFEELGYGGFDISSEKVRVDLRTPSAIDDDTLVELERLTNRCVWDSRDVSWERLPREEALGREDVAFNTKTEEGITGETVRIVEIDGWDVAACGGTHVPNTRRIGPVTVLDRSNPGEGLTRIEFAVGPDGINRRILEKRAALEAAAEVGTNVGSLPAEVERLRTDRNAMRAEREELRSELLEIRIEAVASDPFDRDGRHWGAGVVEADANALAEAVRDRPDDVDVLVLVTPDGQLAVGSGSADAAEVVEDLTERFGGGGGGSPAVAQAGGLDADGETVVDYLRSQE</sequence>
<dbReference type="PROSITE" id="PS50860">
    <property type="entry name" value="AA_TRNA_LIGASE_II_ALA"/>
    <property type="match status" value="1"/>
</dbReference>
<dbReference type="Gene3D" id="3.10.310.40">
    <property type="match status" value="1"/>
</dbReference>
<dbReference type="GO" id="GO:0004813">
    <property type="term" value="F:alanine-tRNA ligase activity"/>
    <property type="evidence" value="ECO:0007669"/>
    <property type="project" value="InterPro"/>
</dbReference>
<keyword evidence="1" id="KW-0175">Coiled coil</keyword>
<gene>
    <name evidence="3" type="ORF">KM295_07050</name>
</gene>
<dbReference type="InterPro" id="IPR018165">
    <property type="entry name" value="Ala-tRNA-synth_IIc_core"/>
</dbReference>
<reference evidence="3" key="1">
    <citation type="journal article" date="2023" name="Front. Microbiol.">
        <title>Genomic-based phylogenetic and metabolic analyses of the genus Natronomonas, and description of Natronomonas aquatica sp. nov.</title>
        <authorList>
            <person name="Garcia-Roldan A."/>
            <person name="Duran-Viseras A."/>
            <person name="de la Haba R.R."/>
            <person name="Corral P."/>
            <person name="Sanchez-Porro C."/>
            <person name="Ventosa A."/>
        </authorList>
    </citation>
    <scope>NUCLEOTIDE SEQUENCE</scope>
    <source>
        <strain evidence="3">F2-12</strain>
    </source>
</reference>
<comment type="caution">
    <text evidence="3">The sequence shown here is derived from an EMBL/GenBank/DDBJ whole genome shotgun (WGS) entry which is preliminary data.</text>
</comment>
<organism evidence="3 4">
    <name type="scientific">Natronomonas aquatica</name>
    <dbReference type="NCBI Taxonomy" id="2841590"/>
    <lineage>
        <taxon>Archaea</taxon>
        <taxon>Methanobacteriati</taxon>
        <taxon>Methanobacteriota</taxon>
        <taxon>Stenosarchaea group</taxon>
        <taxon>Halobacteria</taxon>
        <taxon>Halobacteriales</taxon>
        <taxon>Natronomonadaceae</taxon>
        <taxon>Natronomonas</taxon>
    </lineage>
</organism>
<dbReference type="PANTHER" id="PTHR11777:SF9">
    <property type="entry name" value="ALANINE--TRNA LIGASE, CYTOPLASMIC"/>
    <property type="match status" value="1"/>
</dbReference>
<dbReference type="PANTHER" id="PTHR11777">
    <property type="entry name" value="ALANYL-TRNA SYNTHETASE"/>
    <property type="match status" value="1"/>
</dbReference>
<dbReference type="EMBL" id="JAHLKM010000006">
    <property type="protein sequence ID" value="MCQ4333240.1"/>
    <property type="molecule type" value="Genomic_DNA"/>
</dbReference>
<evidence type="ECO:0000313" key="4">
    <source>
        <dbReference type="Proteomes" id="UP001139494"/>
    </source>
</evidence>
<dbReference type="AlphaFoldDB" id="A0A9R1CSS5"/>
<dbReference type="InterPro" id="IPR009000">
    <property type="entry name" value="Transl_B-barrel_sf"/>
</dbReference>
<dbReference type="GO" id="GO:0002161">
    <property type="term" value="F:aminoacyl-tRNA deacylase activity"/>
    <property type="evidence" value="ECO:0007669"/>
    <property type="project" value="TreeGrafter"/>
</dbReference>
<dbReference type="SUPFAM" id="SSF55186">
    <property type="entry name" value="ThrRS/AlaRS common domain"/>
    <property type="match status" value="1"/>
</dbReference>
<dbReference type="Proteomes" id="UP001139494">
    <property type="component" value="Unassembled WGS sequence"/>
</dbReference>
<dbReference type="SUPFAM" id="SSF50447">
    <property type="entry name" value="Translation proteins"/>
    <property type="match status" value="1"/>
</dbReference>
<dbReference type="SMART" id="SM00863">
    <property type="entry name" value="tRNA_SAD"/>
    <property type="match status" value="1"/>
</dbReference>
<name>A0A9R1CSS5_9EURY</name>
<dbReference type="Gene3D" id="3.30.980.10">
    <property type="entry name" value="Threonyl-trna Synthetase, Chain A, domain 2"/>
    <property type="match status" value="1"/>
</dbReference>